<reference evidence="2 3" key="1">
    <citation type="submission" date="2019-06" db="EMBL/GenBank/DDBJ databases">
        <title>A chromosomal-level reference genome of Carpinus fangiana (Coryloideae, Betulaceae).</title>
        <authorList>
            <person name="Yang X."/>
            <person name="Wang Z."/>
            <person name="Zhang L."/>
            <person name="Hao G."/>
            <person name="Liu J."/>
            <person name="Yang Y."/>
        </authorList>
    </citation>
    <scope>NUCLEOTIDE SEQUENCE [LARGE SCALE GENOMIC DNA]</scope>
    <source>
        <strain evidence="2">Cfa_2016G</strain>
        <tissue evidence="2">Leaf</tissue>
    </source>
</reference>
<gene>
    <name evidence="2" type="ORF">FH972_002097</name>
</gene>
<feature type="compositionally biased region" description="Polar residues" evidence="1">
    <location>
        <begin position="29"/>
        <end position="39"/>
    </location>
</feature>
<organism evidence="2 3">
    <name type="scientific">Carpinus fangiana</name>
    <dbReference type="NCBI Taxonomy" id="176857"/>
    <lineage>
        <taxon>Eukaryota</taxon>
        <taxon>Viridiplantae</taxon>
        <taxon>Streptophyta</taxon>
        <taxon>Embryophyta</taxon>
        <taxon>Tracheophyta</taxon>
        <taxon>Spermatophyta</taxon>
        <taxon>Magnoliopsida</taxon>
        <taxon>eudicotyledons</taxon>
        <taxon>Gunneridae</taxon>
        <taxon>Pentapetalae</taxon>
        <taxon>rosids</taxon>
        <taxon>fabids</taxon>
        <taxon>Fagales</taxon>
        <taxon>Betulaceae</taxon>
        <taxon>Carpinus</taxon>
    </lineage>
</organism>
<dbReference type="AlphaFoldDB" id="A0A5N6QG70"/>
<accession>A0A5N6QG70</accession>
<proteinExistence type="predicted"/>
<evidence type="ECO:0000313" key="2">
    <source>
        <dbReference type="EMBL" id="KAE7997461.1"/>
    </source>
</evidence>
<name>A0A5N6QG70_9ROSI</name>
<dbReference type="Proteomes" id="UP000327013">
    <property type="component" value="Chromosome 1"/>
</dbReference>
<dbReference type="EMBL" id="CM017321">
    <property type="protein sequence ID" value="KAE7997461.1"/>
    <property type="molecule type" value="Genomic_DNA"/>
</dbReference>
<evidence type="ECO:0000313" key="3">
    <source>
        <dbReference type="Proteomes" id="UP000327013"/>
    </source>
</evidence>
<evidence type="ECO:0000256" key="1">
    <source>
        <dbReference type="SAM" id="MobiDB-lite"/>
    </source>
</evidence>
<feature type="region of interest" description="Disordered" evidence="1">
    <location>
        <begin position="20"/>
        <end position="61"/>
    </location>
</feature>
<sequence>MDSWVAKYWHKLFSEKEQQAKYCHPHGPPSSTNKPTSQVLPPPPQPNTLRKTRAETTHRPACAKIPPLPPPFALSIWKWVTRGSFFVSLSSFILLALSSFTTADEAAVMSELLTALNPAPSGWSASTGPLHRAYTPPSLLCVWVFATSKVKLIFLLSS</sequence>
<protein>
    <submittedName>
        <fullName evidence="2">Uncharacterized protein</fullName>
    </submittedName>
</protein>
<keyword evidence="3" id="KW-1185">Reference proteome</keyword>